<accession>A0ABR4BXA4</accession>
<sequence length="391" mass="40630">MHFSHSLLLLLGQGIAVANAAIARAACAADNCLRAVGATNKGVIFQSQARRDCSSFAVVSVIPSTSTIIDWTTIYPNTATQTSTTLTVFQTSTVYPVTETVTTEALEFQSVTGTVVSTEVISTTTTTTPPASMVTRAAPATSKTVTPSQIPAYATPCSGVTTLATPVTRTLLTVTGTASTTQNVAFTTAVTKTLTTTVIESETITITVPFTTSTTTTTTSVSTQTACAPSVPSGNILTNPGFNDGTYIGWNPGGYGAFANAITSDAQCGMFAASFAVSSSISYARIGQSFNTIDATKRYQIQTYVKQVSGVGTNCFYIVSCQIPGSFSSTGHVIIQTPVNDIPTTFTKMLVTCPLGANQLTTSISLQCNQGTGPITIAVDETAMYPISQVD</sequence>
<name>A0ABR4BXA4_9HELO</name>
<keyword evidence="3" id="KW-1185">Reference proteome</keyword>
<comment type="caution">
    <text evidence="2">The sequence shown here is derived from an EMBL/GenBank/DDBJ whole genome shotgun (WGS) entry which is preliminary data.</text>
</comment>
<dbReference type="Proteomes" id="UP001595075">
    <property type="component" value="Unassembled WGS sequence"/>
</dbReference>
<evidence type="ECO:0000256" key="1">
    <source>
        <dbReference type="SAM" id="SignalP"/>
    </source>
</evidence>
<protein>
    <recommendedName>
        <fullName evidence="4">CBM-cenC domain-containing protein</fullName>
    </recommendedName>
</protein>
<keyword evidence="1" id="KW-0732">Signal</keyword>
<organism evidence="2 3">
    <name type="scientific">Oculimacula yallundae</name>
    <dbReference type="NCBI Taxonomy" id="86028"/>
    <lineage>
        <taxon>Eukaryota</taxon>
        <taxon>Fungi</taxon>
        <taxon>Dikarya</taxon>
        <taxon>Ascomycota</taxon>
        <taxon>Pezizomycotina</taxon>
        <taxon>Leotiomycetes</taxon>
        <taxon>Helotiales</taxon>
        <taxon>Ploettnerulaceae</taxon>
        <taxon>Oculimacula</taxon>
    </lineage>
</organism>
<evidence type="ECO:0000313" key="2">
    <source>
        <dbReference type="EMBL" id="KAL2062278.1"/>
    </source>
</evidence>
<proteinExistence type="predicted"/>
<gene>
    <name evidence="2" type="ORF">VTL71DRAFT_6544</name>
</gene>
<feature type="signal peptide" evidence="1">
    <location>
        <begin position="1"/>
        <end position="20"/>
    </location>
</feature>
<dbReference type="Gene3D" id="2.60.120.260">
    <property type="entry name" value="Galactose-binding domain-like"/>
    <property type="match status" value="1"/>
</dbReference>
<evidence type="ECO:0000313" key="3">
    <source>
        <dbReference type="Proteomes" id="UP001595075"/>
    </source>
</evidence>
<feature type="chain" id="PRO_5047483511" description="CBM-cenC domain-containing protein" evidence="1">
    <location>
        <begin position="21"/>
        <end position="391"/>
    </location>
</feature>
<evidence type="ECO:0008006" key="4">
    <source>
        <dbReference type="Google" id="ProtNLM"/>
    </source>
</evidence>
<reference evidence="2 3" key="1">
    <citation type="journal article" date="2024" name="Commun. Biol.">
        <title>Comparative genomic analysis of thermophilic fungi reveals convergent evolutionary adaptations and gene losses.</title>
        <authorList>
            <person name="Steindorff A.S."/>
            <person name="Aguilar-Pontes M.V."/>
            <person name="Robinson A.J."/>
            <person name="Andreopoulos B."/>
            <person name="LaButti K."/>
            <person name="Kuo A."/>
            <person name="Mondo S."/>
            <person name="Riley R."/>
            <person name="Otillar R."/>
            <person name="Haridas S."/>
            <person name="Lipzen A."/>
            <person name="Grimwood J."/>
            <person name="Schmutz J."/>
            <person name="Clum A."/>
            <person name="Reid I.D."/>
            <person name="Moisan M.C."/>
            <person name="Butler G."/>
            <person name="Nguyen T.T.M."/>
            <person name="Dewar K."/>
            <person name="Conant G."/>
            <person name="Drula E."/>
            <person name="Henrissat B."/>
            <person name="Hansel C."/>
            <person name="Singer S."/>
            <person name="Hutchinson M.I."/>
            <person name="de Vries R.P."/>
            <person name="Natvig D.O."/>
            <person name="Powell A.J."/>
            <person name="Tsang A."/>
            <person name="Grigoriev I.V."/>
        </authorList>
    </citation>
    <scope>NUCLEOTIDE SEQUENCE [LARGE SCALE GENOMIC DNA]</scope>
    <source>
        <strain evidence="2 3">CBS 494.80</strain>
    </source>
</reference>
<dbReference type="EMBL" id="JAZHXI010000017">
    <property type="protein sequence ID" value="KAL2062278.1"/>
    <property type="molecule type" value="Genomic_DNA"/>
</dbReference>